<keyword evidence="1" id="KW-0812">Transmembrane</keyword>
<dbReference type="EMBL" id="DLUI01000057">
    <property type="protein sequence ID" value="DAB38892.1"/>
    <property type="molecule type" value="Genomic_DNA"/>
</dbReference>
<keyword evidence="1" id="KW-0472">Membrane</keyword>
<evidence type="ECO:0000313" key="3">
    <source>
        <dbReference type="Proteomes" id="UP000228859"/>
    </source>
</evidence>
<protein>
    <submittedName>
        <fullName evidence="2">Uncharacterized protein</fullName>
    </submittedName>
</protein>
<evidence type="ECO:0000313" key="2">
    <source>
        <dbReference type="EMBL" id="DAB38892.1"/>
    </source>
</evidence>
<dbReference type="RefSeq" id="WP_294895771.1">
    <property type="nucleotide sequence ID" value="NZ_DLUI01000057.1"/>
</dbReference>
<feature type="transmembrane region" description="Helical" evidence="1">
    <location>
        <begin position="32"/>
        <end position="55"/>
    </location>
</feature>
<evidence type="ECO:0000256" key="1">
    <source>
        <dbReference type="SAM" id="Phobius"/>
    </source>
</evidence>
<organism evidence="2 3">
    <name type="scientific">Sulfuricurvum kujiense</name>
    <dbReference type="NCBI Taxonomy" id="148813"/>
    <lineage>
        <taxon>Bacteria</taxon>
        <taxon>Pseudomonadati</taxon>
        <taxon>Campylobacterota</taxon>
        <taxon>Epsilonproteobacteria</taxon>
        <taxon>Campylobacterales</taxon>
        <taxon>Sulfurimonadaceae</taxon>
        <taxon>Sulfuricurvum</taxon>
    </lineage>
</organism>
<proteinExistence type="predicted"/>
<gene>
    <name evidence="2" type="ORF">CFH83_03590</name>
</gene>
<dbReference type="Proteomes" id="UP000228859">
    <property type="component" value="Unassembled WGS sequence"/>
</dbReference>
<dbReference type="AlphaFoldDB" id="A0A2D3WC56"/>
<keyword evidence="1" id="KW-1133">Transmembrane helix</keyword>
<comment type="caution">
    <text evidence="2">The sequence shown here is derived from an EMBL/GenBank/DDBJ whole genome shotgun (WGS) entry which is preliminary data.</text>
</comment>
<reference evidence="2 3" key="1">
    <citation type="journal article" date="2017" name="Front. Microbiol.">
        <title>Comparative Genomic Analysis of the Class Epsilonproteobacteria and Proposed Reclassification to Epsilonbacteraeota (phyl. nov.).</title>
        <authorList>
            <person name="Waite D.W."/>
            <person name="Vanwonterghem I."/>
            <person name="Rinke C."/>
            <person name="Parks D.H."/>
            <person name="Zhang Y."/>
            <person name="Takai K."/>
            <person name="Sievert S.M."/>
            <person name="Simon J."/>
            <person name="Campbell B.J."/>
            <person name="Hanson T.E."/>
            <person name="Woyke T."/>
            <person name="Klotz M.G."/>
            <person name="Hugenholtz P."/>
        </authorList>
    </citation>
    <scope>NUCLEOTIDE SEQUENCE [LARGE SCALE GENOMIC DNA]</scope>
    <source>
        <strain evidence="2">UBA12443</strain>
    </source>
</reference>
<sequence>MRGSNFVSFLTVQGFFIGIVFGILQSDSAESFLGYVALISLFFYLFAHLFVGFFFQSLGVKAQTFPKKAHEHNLDFFVREINKREQFIDAFYTHKSELLDDHQGRGKV</sequence>
<feature type="transmembrane region" description="Helical" evidence="1">
    <location>
        <begin position="7"/>
        <end position="26"/>
    </location>
</feature>
<name>A0A2D3WC56_9BACT</name>
<accession>A0A2D3WC56</accession>